<evidence type="ECO:0000256" key="2">
    <source>
        <dbReference type="SAM" id="Phobius"/>
    </source>
</evidence>
<keyword evidence="2" id="KW-0472">Membrane</keyword>
<dbReference type="AlphaFoldDB" id="A0A371BCK5"/>
<dbReference type="Gene3D" id="1.10.287.950">
    <property type="entry name" value="Methyl-accepting chemotaxis protein"/>
    <property type="match status" value="1"/>
</dbReference>
<evidence type="ECO:0000313" key="4">
    <source>
        <dbReference type="EMBL" id="RDV05153.1"/>
    </source>
</evidence>
<dbReference type="PANTHER" id="PTHR36698:SF2">
    <property type="entry name" value="MCE_MLAD DOMAIN-CONTAINING PROTEIN"/>
    <property type="match status" value="1"/>
</dbReference>
<sequence>METRANYVLIGVFTLAVVAGVFGFIYWFQNIGGTGERLRYRIVFDGSVSGLRTGASVLFNGIRVGEVTGLQLDPSKPKQVVATLSVDKSVTVRADTQIGLEFQGLTGIASVSLIGGNPSAKVVAGVGAGETPPLMVAPPGATQDVTQAARDIMRKVDDFITQNQESFKAALTNIEKFTAALSNNSDKIDKTLSNIERFTAALGSNSDSIDKTLSNIERFTGALGRNSDRIDRIAQGLEGLTGGPDGKGGDINAAARSIKTLADNLDKRTEALTLDIARLAKTGTRTLSTIDKAAKNFDENPSRLIWGGSSSDQKQPRTPAVR</sequence>
<keyword evidence="5" id="KW-1185">Reference proteome</keyword>
<organism evidence="4 5">
    <name type="scientific">Undibacter mobilis</name>
    <dbReference type="NCBI Taxonomy" id="2292256"/>
    <lineage>
        <taxon>Bacteria</taxon>
        <taxon>Pseudomonadati</taxon>
        <taxon>Pseudomonadota</taxon>
        <taxon>Alphaproteobacteria</taxon>
        <taxon>Hyphomicrobiales</taxon>
        <taxon>Nitrobacteraceae</taxon>
        <taxon>Undibacter</taxon>
    </lineage>
</organism>
<dbReference type="Proteomes" id="UP000263993">
    <property type="component" value="Unassembled WGS sequence"/>
</dbReference>
<proteinExistence type="predicted"/>
<evidence type="ECO:0000256" key="1">
    <source>
        <dbReference type="SAM" id="MobiDB-lite"/>
    </source>
</evidence>
<gene>
    <name evidence="4" type="ORF">DXH78_11610</name>
</gene>
<evidence type="ECO:0000313" key="5">
    <source>
        <dbReference type="Proteomes" id="UP000263993"/>
    </source>
</evidence>
<dbReference type="Pfam" id="PF02470">
    <property type="entry name" value="MlaD"/>
    <property type="match status" value="1"/>
</dbReference>
<evidence type="ECO:0000259" key="3">
    <source>
        <dbReference type="Pfam" id="PF02470"/>
    </source>
</evidence>
<accession>A0A371BCK5</accession>
<dbReference type="RefSeq" id="WP_115517180.1">
    <property type="nucleotide sequence ID" value="NZ_QRGO01000001.1"/>
</dbReference>
<keyword evidence="2" id="KW-1133">Transmembrane helix</keyword>
<protein>
    <submittedName>
        <fullName evidence="4">MCE family protein</fullName>
    </submittedName>
</protein>
<feature type="domain" description="Mce/MlaD" evidence="3">
    <location>
        <begin position="40"/>
        <end position="116"/>
    </location>
</feature>
<reference evidence="5" key="1">
    <citation type="submission" date="2018-08" db="EMBL/GenBank/DDBJ databases">
        <authorList>
            <person name="Kim S.-J."/>
            <person name="Jung G.-Y."/>
        </authorList>
    </citation>
    <scope>NUCLEOTIDE SEQUENCE [LARGE SCALE GENOMIC DNA]</scope>
    <source>
        <strain evidence="5">GY_H</strain>
    </source>
</reference>
<keyword evidence="2" id="KW-0812">Transmembrane</keyword>
<dbReference type="EMBL" id="QRGO01000001">
    <property type="protein sequence ID" value="RDV05153.1"/>
    <property type="molecule type" value="Genomic_DNA"/>
</dbReference>
<dbReference type="InterPro" id="IPR003399">
    <property type="entry name" value="Mce/MlaD"/>
</dbReference>
<name>A0A371BCK5_9BRAD</name>
<feature type="transmembrane region" description="Helical" evidence="2">
    <location>
        <begin position="7"/>
        <end position="28"/>
    </location>
</feature>
<comment type="caution">
    <text evidence="4">The sequence shown here is derived from an EMBL/GenBank/DDBJ whole genome shotgun (WGS) entry which is preliminary data.</text>
</comment>
<dbReference type="PANTHER" id="PTHR36698">
    <property type="entry name" value="BLL5892 PROTEIN"/>
    <property type="match status" value="1"/>
</dbReference>
<feature type="region of interest" description="Disordered" evidence="1">
    <location>
        <begin position="301"/>
        <end position="322"/>
    </location>
</feature>
<dbReference type="OrthoDB" id="9808689at2"/>